<evidence type="ECO:0000259" key="9">
    <source>
        <dbReference type="Pfam" id="PF13476"/>
    </source>
</evidence>
<dbReference type="Proteomes" id="UP000824123">
    <property type="component" value="Unassembled WGS sequence"/>
</dbReference>
<name>A0A9D1LSB4_9FIRM</name>
<dbReference type="InterPro" id="IPR027417">
    <property type="entry name" value="P-loop_NTPase"/>
</dbReference>
<dbReference type="FunFam" id="3.40.50.300:FF:000319">
    <property type="entry name" value="DNA repair protein RecN"/>
    <property type="match status" value="1"/>
</dbReference>
<organism evidence="10 11">
    <name type="scientific">Candidatus Fimadaptatus faecigallinarum</name>
    <dbReference type="NCBI Taxonomy" id="2840814"/>
    <lineage>
        <taxon>Bacteria</taxon>
        <taxon>Bacillati</taxon>
        <taxon>Bacillota</taxon>
        <taxon>Clostridia</taxon>
        <taxon>Eubacteriales</taxon>
        <taxon>Candidatus Fimadaptatus</taxon>
    </lineage>
</organism>
<evidence type="ECO:0000313" key="10">
    <source>
        <dbReference type="EMBL" id="HIU47040.1"/>
    </source>
</evidence>
<protein>
    <recommendedName>
        <fullName evidence="2">DNA repair protein RecN</fullName>
    </recommendedName>
    <alternativeName>
        <fullName evidence="7">Recombination protein N</fullName>
    </alternativeName>
</protein>
<dbReference type="PIRSF" id="PIRSF003128">
    <property type="entry name" value="RecN"/>
    <property type="match status" value="1"/>
</dbReference>
<dbReference type="InterPro" id="IPR004604">
    <property type="entry name" value="DNA_recomb/repair_RecN"/>
</dbReference>
<dbReference type="GO" id="GO:0009432">
    <property type="term" value="P:SOS response"/>
    <property type="evidence" value="ECO:0007669"/>
    <property type="project" value="TreeGrafter"/>
</dbReference>
<evidence type="ECO:0000313" key="11">
    <source>
        <dbReference type="Proteomes" id="UP000824123"/>
    </source>
</evidence>
<dbReference type="SUPFAM" id="SSF52540">
    <property type="entry name" value="P-loop containing nucleoside triphosphate hydrolases"/>
    <property type="match status" value="2"/>
</dbReference>
<sequence length="621" mass="67823">MLITLDIRNIALIDRLTLELAPGLNVLTGETGAGKTIIIDSLDLALGGRADRELIRTGAEQAEVQALFALEGEGIYAQLAELGVSAEDGQLLITRQLSASGRNVCRVGERMVSLAQLRQIAACLVEMHGQHEHQALTDPHQQLRYLDAFARRELSQLKADVARQYAVWRELRSRMRALNVDERESARRVELLRFEQKELDALKLKPGEDERIQARLDEMRDCEKTSEGLSEANAALDGDNASALDQLRRAAAALERLSDSGENYARLSARVNDMLYQLEDVAFEVHALRSAQEFDPQLMERLESRLSALNSAKARYGPTLGDVIARHEGIAEELEQIADAKRQFKVYAEQLKREQSALIRLCEALTQARRDAALRFAQRLREHLSDLGMARVEFTVNVTEHRQASALSPLGWDTVEFLMSANAGEALRPLSRIASGGELSRTMLALKAIAADADSIGTMIFDEIDTGISGRITQAVGEKMARIACARQVLAITHQAPIAALADAQYLVEKHEQGGRVFTRVRRLDDEQRVAELARIMGGDDAASLNHARSMLATARQRRSELAQRHAADASAAVEAAATPPASDVALAAEVPAPCAETPCAATPQGTAASQAARTAADAQM</sequence>
<keyword evidence="5" id="KW-0067">ATP-binding</keyword>
<comment type="caution">
    <text evidence="10">The sequence shown here is derived from an EMBL/GenBank/DDBJ whole genome shotgun (WGS) entry which is preliminary data.</text>
</comment>
<dbReference type="AlphaFoldDB" id="A0A9D1LSB4"/>
<dbReference type="GO" id="GO:0005524">
    <property type="term" value="F:ATP binding"/>
    <property type="evidence" value="ECO:0007669"/>
    <property type="project" value="UniProtKB-KW"/>
</dbReference>
<dbReference type="EMBL" id="DVNK01000043">
    <property type="protein sequence ID" value="HIU47040.1"/>
    <property type="molecule type" value="Genomic_DNA"/>
</dbReference>
<evidence type="ECO:0000256" key="6">
    <source>
        <dbReference type="ARBA" id="ARBA00023204"/>
    </source>
</evidence>
<reference evidence="10" key="1">
    <citation type="submission" date="2020-10" db="EMBL/GenBank/DDBJ databases">
        <authorList>
            <person name="Gilroy R."/>
        </authorList>
    </citation>
    <scope>NUCLEOTIDE SEQUENCE</scope>
    <source>
        <strain evidence="10">ChiSxjej2B14-8506</strain>
    </source>
</reference>
<keyword evidence="8" id="KW-0175">Coiled coil</keyword>
<keyword evidence="6" id="KW-0234">DNA repair</keyword>
<evidence type="ECO:0000256" key="5">
    <source>
        <dbReference type="ARBA" id="ARBA00022840"/>
    </source>
</evidence>
<dbReference type="Gene3D" id="3.40.50.300">
    <property type="entry name" value="P-loop containing nucleotide triphosphate hydrolases"/>
    <property type="match status" value="2"/>
</dbReference>
<evidence type="ECO:0000256" key="2">
    <source>
        <dbReference type="ARBA" id="ARBA00021315"/>
    </source>
</evidence>
<dbReference type="NCBIfam" id="TIGR00634">
    <property type="entry name" value="recN"/>
    <property type="match status" value="1"/>
</dbReference>
<evidence type="ECO:0000256" key="3">
    <source>
        <dbReference type="ARBA" id="ARBA00022741"/>
    </source>
</evidence>
<feature type="coiled-coil region" evidence="8">
    <location>
        <begin position="330"/>
        <end position="368"/>
    </location>
</feature>
<feature type="domain" description="Rad50/SbcC-type AAA" evidence="9">
    <location>
        <begin position="5"/>
        <end position="208"/>
    </location>
</feature>
<keyword evidence="4" id="KW-0227">DNA damage</keyword>
<accession>A0A9D1LSB4</accession>
<keyword evidence="3" id="KW-0547">Nucleotide-binding</keyword>
<dbReference type="CDD" id="cd03241">
    <property type="entry name" value="ABC_RecN"/>
    <property type="match status" value="2"/>
</dbReference>
<dbReference type="GO" id="GO:0006302">
    <property type="term" value="P:double-strand break repair"/>
    <property type="evidence" value="ECO:0007669"/>
    <property type="project" value="InterPro"/>
</dbReference>
<reference evidence="10" key="2">
    <citation type="journal article" date="2021" name="PeerJ">
        <title>Extensive microbial diversity within the chicken gut microbiome revealed by metagenomics and culture.</title>
        <authorList>
            <person name="Gilroy R."/>
            <person name="Ravi A."/>
            <person name="Getino M."/>
            <person name="Pursley I."/>
            <person name="Horton D.L."/>
            <person name="Alikhan N.F."/>
            <person name="Baker D."/>
            <person name="Gharbi K."/>
            <person name="Hall N."/>
            <person name="Watson M."/>
            <person name="Adriaenssens E.M."/>
            <person name="Foster-Nyarko E."/>
            <person name="Jarju S."/>
            <person name="Secka A."/>
            <person name="Antonio M."/>
            <person name="Oren A."/>
            <person name="Chaudhuri R.R."/>
            <person name="La Ragione R."/>
            <person name="Hildebrand F."/>
            <person name="Pallen M.J."/>
        </authorList>
    </citation>
    <scope>NUCLEOTIDE SEQUENCE</scope>
    <source>
        <strain evidence="10">ChiSxjej2B14-8506</strain>
    </source>
</reference>
<dbReference type="GO" id="GO:0043590">
    <property type="term" value="C:bacterial nucleoid"/>
    <property type="evidence" value="ECO:0007669"/>
    <property type="project" value="TreeGrafter"/>
</dbReference>
<dbReference type="InterPro" id="IPR038729">
    <property type="entry name" value="Rad50/SbcC_AAA"/>
</dbReference>
<proteinExistence type="inferred from homology"/>
<gene>
    <name evidence="10" type="primary">recN</name>
    <name evidence="10" type="ORF">IAC59_07245</name>
</gene>
<evidence type="ECO:0000256" key="7">
    <source>
        <dbReference type="ARBA" id="ARBA00033408"/>
    </source>
</evidence>
<evidence type="ECO:0000256" key="8">
    <source>
        <dbReference type="SAM" id="Coils"/>
    </source>
</evidence>
<dbReference type="PANTHER" id="PTHR11059:SF0">
    <property type="entry name" value="DNA REPAIR PROTEIN RECN"/>
    <property type="match status" value="1"/>
</dbReference>
<dbReference type="GO" id="GO:0016887">
    <property type="term" value="F:ATP hydrolysis activity"/>
    <property type="evidence" value="ECO:0007669"/>
    <property type="project" value="InterPro"/>
</dbReference>
<dbReference type="GO" id="GO:0006310">
    <property type="term" value="P:DNA recombination"/>
    <property type="evidence" value="ECO:0007669"/>
    <property type="project" value="InterPro"/>
</dbReference>
<comment type="similarity">
    <text evidence="1">Belongs to the RecN family.</text>
</comment>
<dbReference type="Pfam" id="PF13476">
    <property type="entry name" value="AAA_23"/>
    <property type="match status" value="1"/>
</dbReference>
<evidence type="ECO:0000256" key="1">
    <source>
        <dbReference type="ARBA" id="ARBA00009441"/>
    </source>
</evidence>
<evidence type="ECO:0000256" key="4">
    <source>
        <dbReference type="ARBA" id="ARBA00022763"/>
    </source>
</evidence>
<dbReference type="PANTHER" id="PTHR11059">
    <property type="entry name" value="DNA REPAIR PROTEIN RECN"/>
    <property type="match status" value="1"/>
</dbReference>